<protein>
    <submittedName>
        <fullName evidence="9">Deoxyribonuclease IV</fullName>
    </submittedName>
</protein>
<evidence type="ECO:0000256" key="6">
    <source>
        <dbReference type="ARBA" id="ARBA00022833"/>
    </source>
</evidence>
<dbReference type="EMBL" id="QHGU01000227">
    <property type="protein sequence ID" value="PZM51713.1"/>
    <property type="molecule type" value="Genomic_DNA"/>
</dbReference>
<keyword evidence="5" id="KW-0378">Hydrolase</keyword>
<keyword evidence="6" id="KW-0862">Zinc</keyword>
<keyword evidence="3" id="KW-0479">Metal-binding</keyword>
<dbReference type="RefSeq" id="WP_146238733.1">
    <property type="nucleotide sequence ID" value="NZ_QHGU01000227.1"/>
</dbReference>
<gene>
    <name evidence="9" type="ORF">DKP91_16385</name>
</gene>
<dbReference type="PROSITE" id="PS00730">
    <property type="entry name" value="AP_NUCLEASE_F2_2"/>
    <property type="match status" value="1"/>
</dbReference>
<dbReference type="GO" id="GO:0008270">
    <property type="term" value="F:zinc ion binding"/>
    <property type="evidence" value="ECO:0007669"/>
    <property type="project" value="InterPro"/>
</dbReference>
<comment type="caution">
    <text evidence="9">The sequence shown here is derived from an EMBL/GenBank/DDBJ whole genome shotgun (WGS) entry which is preliminary data.</text>
</comment>
<dbReference type="PANTHER" id="PTHR21445:SF0">
    <property type="entry name" value="APURINIC-APYRIMIDINIC ENDONUCLEASE"/>
    <property type="match status" value="1"/>
</dbReference>
<evidence type="ECO:0000259" key="8">
    <source>
        <dbReference type="Pfam" id="PF01261"/>
    </source>
</evidence>
<dbReference type="Pfam" id="PF01261">
    <property type="entry name" value="AP_endonuc_2"/>
    <property type="match status" value="1"/>
</dbReference>
<dbReference type="SUPFAM" id="SSF51658">
    <property type="entry name" value="Xylose isomerase-like"/>
    <property type="match status" value="1"/>
</dbReference>
<evidence type="ECO:0000256" key="5">
    <source>
        <dbReference type="ARBA" id="ARBA00022801"/>
    </source>
</evidence>
<evidence type="ECO:0000256" key="4">
    <source>
        <dbReference type="ARBA" id="ARBA00022763"/>
    </source>
</evidence>
<keyword evidence="7" id="KW-0234">DNA repair</keyword>
<dbReference type="AlphaFoldDB" id="A0AB73TL93"/>
<dbReference type="PROSITE" id="PS00731">
    <property type="entry name" value="AP_NUCLEASE_F2_3"/>
    <property type="match status" value="1"/>
</dbReference>
<feature type="non-terminal residue" evidence="9">
    <location>
        <position position="1"/>
    </location>
</feature>
<dbReference type="InterPro" id="IPR001719">
    <property type="entry name" value="AP_endonuc_2"/>
</dbReference>
<dbReference type="InterPro" id="IPR013022">
    <property type="entry name" value="Xyl_isomerase-like_TIM-brl"/>
</dbReference>
<dbReference type="PANTHER" id="PTHR21445">
    <property type="entry name" value="ENDONUCLEASE IV ENDODEOXYRIBONUCLEASE IV"/>
    <property type="match status" value="1"/>
</dbReference>
<evidence type="ECO:0000256" key="1">
    <source>
        <dbReference type="ARBA" id="ARBA00001947"/>
    </source>
</evidence>
<dbReference type="InterPro" id="IPR018246">
    <property type="entry name" value="AP_endonuc_F2_Zn_BS"/>
</dbReference>
<evidence type="ECO:0000256" key="2">
    <source>
        <dbReference type="ARBA" id="ARBA00005340"/>
    </source>
</evidence>
<feature type="domain" description="Xylose isomerase-like TIM barrel" evidence="8">
    <location>
        <begin position="2"/>
        <end position="124"/>
    </location>
</feature>
<keyword evidence="4" id="KW-0227">DNA damage</keyword>
<dbReference type="GO" id="GO:0008081">
    <property type="term" value="F:phosphoric diester hydrolase activity"/>
    <property type="evidence" value="ECO:0007669"/>
    <property type="project" value="TreeGrafter"/>
</dbReference>
<dbReference type="SMART" id="SM00518">
    <property type="entry name" value="AP2Ec"/>
    <property type="match status" value="1"/>
</dbReference>
<evidence type="ECO:0000313" key="10">
    <source>
        <dbReference type="Proteomes" id="UP000249070"/>
    </source>
</evidence>
<dbReference type="GO" id="GO:0003906">
    <property type="term" value="F:DNA-(apurinic or apyrimidinic site) endonuclease activity"/>
    <property type="evidence" value="ECO:0007669"/>
    <property type="project" value="TreeGrafter"/>
</dbReference>
<dbReference type="PROSITE" id="PS51432">
    <property type="entry name" value="AP_NUCLEASE_F2_4"/>
    <property type="match status" value="1"/>
</dbReference>
<dbReference type="GO" id="GO:0006284">
    <property type="term" value="P:base-excision repair"/>
    <property type="evidence" value="ECO:0007669"/>
    <property type="project" value="TreeGrafter"/>
</dbReference>
<organism evidence="9 10">
    <name type="scientific">Enterococcus faecium</name>
    <name type="common">Streptococcus faecium</name>
    <dbReference type="NCBI Taxonomy" id="1352"/>
    <lineage>
        <taxon>Bacteria</taxon>
        <taxon>Bacillati</taxon>
        <taxon>Bacillota</taxon>
        <taxon>Bacilli</taxon>
        <taxon>Lactobacillales</taxon>
        <taxon>Enterococcaceae</taxon>
        <taxon>Enterococcus</taxon>
    </lineage>
</organism>
<dbReference type="NCBIfam" id="TIGR00587">
    <property type="entry name" value="nfo"/>
    <property type="match status" value="1"/>
</dbReference>
<comment type="cofactor">
    <cofactor evidence="1">
        <name>Zn(2+)</name>
        <dbReference type="ChEBI" id="CHEBI:29105"/>
    </cofactor>
</comment>
<dbReference type="InterPro" id="IPR036237">
    <property type="entry name" value="Xyl_isomerase-like_sf"/>
</dbReference>
<comment type="similarity">
    <text evidence="2">Belongs to the AP endonuclease 2 family.</text>
</comment>
<evidence type="ECO:0000313" key="9">
    <source>
        <dbReference type="EMBL" id="PZM51713.1"/>
    </source>
</evidence>
<accession>A0AB73TL93</accession>
<dbReference type="GO" id="GO:0003677">
    <property type="term" value="F:DNA binding"/>
    <property type="evidence" value="ECO:0007669"/>
    <property type="project" value="InterPro"/>
</dbReference>
<sequence length="148" mass="16664">IGRTFEELAQIIDGVKLNEKLSVTFDTCHTNDAGYNIKEDFSGVMEEFDKVIGLDRLKVLHINDSKNPQGSHKDRHANIGFGTIGFDTLNKIVHDPMFDNISKILETPYVGKDKKKAYAPYGKEISMFKAQAFDPEVFPELLAEEVTL</sequence>
<name>A0AB73TL93_ENTFC</name>
<proteinExistence type="inferred from homology"/>
<dbReference type="Proteomes" id="UP000249070">
    <property type="component" value="Unassembled WGS sequence"/>
</dbReference>
<reference evidence="9 10" key="1">
    <citation type="submission" date="2018-05" db="EMBL/GenBank/DDBJ databases">
        <title>Vancomycin-resistant Enterococcus faecium strain from Chelyabinsk, Russia.</title>
        <authorList>
            <person name="Gostev V."/>
            <person name="Goncharov A."/>
            <person name="Kolodzhieva V."/>
            <person name="Suvorov A."/>
            <person name="Sidorenko S."/>
            <person name="Zueva L."/>
        </authorList>
    </citation>
    <scope>NUCLEOTIDE SEQUENCE [LARGE SCALE GENOMIC DNA]</scope>
    <source>
        <strain evidence="9 10">20</strain>
    </source>
</reference>
<dbReference type="Gene3D" id="3.20.20.150">
    <property type="entry name" value="Divalent-metal-dependent TIM barrel enzymes"/>
    <property type="match status" value="1"/>
</dbReference>
<evidence type="ECO:0000256" key="7">
    <source>
        <dbReference type="ARBA" id="ARBA00023204"/>
    </source>
</evidence>
<evidence type="ECO:0000256" key="3">
    <source>
        <dbReference type="ARBA" id="ARBA00022723"/>
    </source>
</evidence>